<keyword evidence="5" id="KW-1185">Reference proteome</keyword>
<evidence type="ECO:0000256" key="2">
    <source>
        <dbReference type="ARBA" id="ARBA00022723"/>
    </source>
</evidence>
<dbReference type="Proteomes" id="UP000321400">
    <property type="component" value="Unassembled WGS sequence"/>
</dbReference>
<dbReference type="RefSeq" id="WP_089799741.1">
    <property type="nucleotide sequence ID" value="NZ_BJYE01000003.1"/>
</dbReference>
<dbReference type="STRING" id="442899.SAMN05720591_10327"/>
<sequence>MKLLTYRIKHSGEDYRVGVLLDDMIYSVEGLKKYISDPLCKESLTGHPADFYRKLAHALPALEAALCSANPLDGISKENVEYGPVVTAPSKIICVGVNYMDHVKEMGHDVPKLPVLFSKFSNALIGHLDDIMGKEKSHQLDYEVELACVIGKTCMEVKESEALDYILGYTIANDISARDLQKRTSQWLQGKTLDRSTPIGPYIVTSDEILDPGQLKIRSFVNGECRQDSSTSQLIFNIPTLIAFISNLMTLEPGDIILTGTPHGVGFAKKPPQLLHSGDEVICEISGIGKLVNKVK</sequence>
<protein>
    <recommendedName>
        <fullName evidence="3">Fumarylacetoacetase-like C-terminal domain-containing protein</fullName>
    </recommendedName>
</protein>
<dbReference type="SUPFAM" id="SSF56529">
    <property type="entry name" value="FAH"/>
    <property type="match status" value="1"/>
</dbReference>
<dbReference type="InterPro" id="IPR011234">
    <property type="entry name" value="Fumarylacetoacetase-like_C"/>
</dbReference>
<proteinExistence type="inferred from homology"/>
<dbReference type="GO" id="GO:0016853">
    <property type="term" value="F:isomerase activity"/>
    <property type="evidence" value="ECO:0007669"/>
    <property type="project" value="UniProtKB-ARBA"/>
</dbReference>
<evidence type="ECO:0000313" key="4">
    <source>
        <dbReference type="EMBL" id="GEN55926.1"/>
    </source>
</evidence>
<comment type="caution">
    <text evidence="4">The sequence shown here is derived from an EMBL/GenBank/DDBJ whole genome shotgun (WGS) entry which is preliminary data.</text>
</comment>
<organism evidence="4 5">
    <name type="scientific">Halolactibacillus alkaliphilus</name>
    <dbReference type="NCBI Taxonomy" id="442899"/>
    <lineage>
        <taxon>Bacteria</taxon>
        <taxon>Bacillati</taxon>
        <taxon>Bacillota</taxon>
        <taxon>Bacilli</taxon>
        <taxon>Bacillales</taxon>
        <taxon>Bacillaceae</taxon>
        <taxon>Halolactibacillus</taxon>
    </lineage>
</organism>
<dbReference type="PANTHER" id="PTHR42796:SF4">
    <property type="entry name" value="FUMARYLACETOACETATE HYDROLASE DOMAIN-CONTAINING PROTEIN 2A"/>
    <property type="match status" value="1"/>
</dbReference>
<comment type="similarity">
    <text evidence="1">Belongs to the FAH family.</text>
</comment>
<dbReference type="AlphaFoldDB" id="A0A511WXT0"/>
<dbReference type="Pfam" id="PF01557">
    <property type="entry name" value="FAA_hydrolase"/>
    <property type="match status" value="1"/>
</dbReference>
<reference evidence="4 5" key="1">
    <citation type="submission" date="2019-07" db="EMBL/GenBank/DDBJ databases">
        <title>Whole genome shotgun sequence of Halolactibacillus alkaliphilus NBRC 103919.</title>
        <authorList>
            <person name="Hosoyama A."/>
            <person name="Uohara A."/>
            <person name="Ohji S."/>
            <person name="Ichikawa N."/>
        </authorList>
    </citation>
    <scope>NUCLEOTIDE SEQUENCE [LARGE SCALE GENOMIC DNA]</scope>
    <source>
        <strain evidence="4 5">NBRC 103919</strain>
    </source>
</reference>
<gene>
    <name evidence="4" type="ORF">HAL01_03900</name>
</gene>
<dbReference type="FunFam" id="3.90.850.10:FF:000002">
    <property type="entry name" value="2-hydroxyhepta-2,4-diene-1,7-dioate isomerase"/>
    <property type="match status" value="1"/>
</dbReference>
<dbReference type="GO" id="GO:0019752">
    <property type="term" value="P:carboxylic acid metabolic process"/>
    <property type="evidence" value="ECO:0007669"/>
    <property type="project" value="UniProtKB-ARBA"/>
</dbReference>
<dbReference type="InterPro" id="IPR051121">
    <property type="entry name" value="FAH"/>
</dbReference>
<dbReference type="GO" id="GO:0046872">
    <property type="term" value="F:metal ion binding"/>
    <property type="evidence" value="ECO:0007669"/>
    <property type="project" value="UniProtKB-KW"/>
</dbReference>
<name>A0A511WXT0_9BACI</name>
<accession>A0A511WXT0</accession>
<dbReference type="OrthoDB" id="9805307at2"/>
<dbReference type="EMBL" id="BJYE01000003">
    <property type="protein sequence ID" value="GEN55926.1"/>
    <property type="molecule type" value="Genomic_DNA"/>
</dbReference>
<dbReference type="PANTHER" id="PTHR42796">
    <property type="entry name" value="FUMARYLACETOACETATE HYDROLASE DOMAIN-CONTAINING PROTEIN 2A-RELATED"/>
    <property type="match status" value="1"/>
</dbReference>
<keyword evidence="2" id="KW-0479">Metal-binding</keyword>
<feature type="domain" description="Fumarylacetoacetase-like C-terminal" evidence="3">
    <location>
        <begin position="91"/>
        <end position="295"/>
    </location>
</feature>
<dbReference type="Gene3D" id="3.90.850.10">
    <property type="entry name" value="Fumarylacetoacetase-like, C-terminal domain"/>
    <property type="match status" value="1"/>
</dbReference>
<evidence type="ECO:0000259" key="3">
    <source>
        <dbReference type="Pfam" id="PF01557"/>
    </source>
</evidence>
<evidence type="ECO:0000256" key="1">
    <source>
        <dbReference type="ARBA" id="ARBA00010211"/>
    </source>
</evidence>
<dbReference type="InterPro" id="IPR036663">
    <property type="entry name" value="Fumarylacetoacetase_C_sf"/>
</dbReference>
<evidence type="ECO:0000313" key="5">
    <source>
        <dbReference type="Proteomes" id="UP000321400"/>
    </source>
</evidence>